<dbReference type="PANTHER" id="PTHR43725:SF53">
    <property type="entry name" value="UDP-ARABINOSE 4-EPIMERASE 1"/>
    <property type="match status" value="1"/>
</dbReference>
<evidence type="ECO:0000313" key="3">
    <source>
        <dbReference type="EMBL" id="SVA23829.1"/>
    </source>
</evidence>
<gene>
    <name evidence="3" type="ORF">METZ01_LOCUS76683</name>
</gene>
<accession>A0A381U6Q5</accession>
<dbReference type="GO" id="GO:0033499">
    <property type="term" value="P:galactose catabolic process via UDP-galactose, Leloir pathway"/>
    <property type="evidence" value="ECO:0007669"/>
    <property type="project" value="TreeGrafter"/>
</dbReference>
<proteinExistence type="inferred from homology"/>
<name>A0A381U6Q5_9ZZZZ</name>
<dbReference type="InterPro" id="IPR036291">
    <property type="entry name" value="NAD(P)-bd_dom_sf"/>
</dbReference>
<dbReference type="Gene3D" id="3.90.25.10">
    <property type="entry name" value="UDP-galactose 4-epimerase, domain 1"/>
    <property type="match status" value="1"/>
</dbReference>
<dbReference type="PANTHER" id="PTHR43725">
    <property type="entry name" value="UDP-GLUCOSE 4-EPIMERASE"/>
    <property type="match status" value="1"/>
</dbReference>
<reference evidence="3" key="1">
    <citation type="submission" date="2018-05" db="EMBL/GenBank/DDBJ databases">
        <authorList>
            <person name="Lanie J.A."/>
            <person name="Ng W.-L."/>
            <person name="Kazmierczak K.M."/>
            <person name="Andrzejewski T.M."/>
            <person name="Davidsen T.M."/>
            <person name="Wayne K.J."/>
            <person name="Tettelin H."/>
            <person name="Glass J.I."/>
            <person name="Rusch D."/>
            <person name="Podicherti R."/>
            <person name="Tsui H.-C.T."/>
            <person name="Winkler M.E."/>
        </authorList>
    </citation>
    <scope>NUCLEOTIDE SEQUENCE</scope>
</reference>
<dbReference type="SUPFAM" id="SSF51735">
    <property type="entry name" value="NAD(P)-binding Rossmann-fold domains"/>
    <property type="match status" value="1"/>
</dbReference>
<dbReference type="InterPro" id="IPR001509">
    <property type="entry name" value="Epimerase_deHydtase"/>
</dbReference>
<feature type="non-terminal residue" evidence="3">
    <location>
        <position position="1"/>
    </location>
</feature>
<evidence type="ECO:0000256" key="1">
    <source>
        <dbReference type="ARBA" id="ARBA00007637"/>
    </source>
</evidence>
<protein>
    <recommendedName>
        <fullName evidence="2">NAD-dependent epimerase/dehydratase domain-containing protein</fullName>
    </recommendedName>
</protein>
<feature type="domain" description="NAD-dependent epimerase/dehydratase" evidence="2">
    <location>
        <begin position="2"/>
        <end position="97"/>
    </location>
</feature>
<dbReference type="Pfam" id="PF01370">
    <property type="entry name" value="Epimerase"/>
    <property type="match status" value="1"/>
</dbReference>
<dbReference type="EMBL" id="UINC01005834">
    <property type="protein sequence ID" value="SVA23829.1"/>
    <property type="molecule type" value="Genomic_DNA"/>
</dbReference>
<sequence length="168" mass="19130">SKSNQIKYIILRYFNVAGADEKKRSGLISNSSTNLIKILCEVAANKREKIIINGNDYKTNDGTAIRDFIHVSDIANVHILAANSLFEGTKSDIYNCGYGKGYSVKEVISEMEKVTNKKIKTEIGPRRQKDIVVSIANSNKFKKKFHWKPKFNNLNYILKTALEWEKIN</sequence>
<dbReference type="Gene3D" id="3.40.50.720">
    <property type="entry name" value="NAD(P)-binding Rossmann-like Domain"/>
    <property type="match status" value="1"/>
</dbReference>
<comment type="similarity">
    <text evidence="1">Belongs to the NAD(P)-dependent epimerase/dehydratase family.</text>
</comment>
<organism evidence="3">
    <name type="scientific">marine metagenome</name>
    <dbReference type="NCBI Taxonomy" id="408172"/>
    <lineage>
        <taxon>unclassified sequences</taxon>
        <taxon>metagenomes</taxon>
        <taxon>ecological metagenomes</taxon>
    </lineage>
</organism>
<dbReference type="AlphaFoldDB" id="A0A381U6Q5"/>
<evidence type="ECO:0000259" key="2">
    <source>
        <dbReference type="Pfam" id="PF01370"/>
    </source>
</evidence>